<gene>
    <name evidence="1" type="ORF">L3Q82_023257</name>
</gene>
<reference evidence="1" key="1">
    <citation type="submission" date="2022-04" db="EMBL/GenBank/DDBJ databases">
        <title>Jade perch genome.</title>
        <authorList>
            <person name="Chao B."/>
        </authorList>
    </citation>
    <scope>NUCLEOTIDE SEQUENCE</scope>
    <source>
        <strain evidence="1">CB-2022</strain>
    </source>
</reference>
<dbReference type="Proteomes" id="UP000831701">
    <property type="component" value="Chromosome 5"/>
</dbReference>
<comment type="caution">
    <text evidence="1">The sequence shown here is derived from an EMBL/GenBank/DDBJ whole genome shotgun (WGS) entry which is preliminary data.</text>
</comment>
<accession>A0ACB8WYJ2</accession>
<protein>
    <submittedName>
        <fullName evidence="1">Uncharacterized protein</fullName>
    </submittedName>
</protein>
<evidence type="ECO:0000313" key="2">
    <source>
        <dbReference type="Proteomes" id="UP000831701"/>
    </source>
</evidence>
<evidence type="ECO:0000313" key="1">
    <source>
        <dbReference type="EMBL" id="KAI3372801.1"/>
    </source>
</evidence>
<name>A0ACB8WYJ2_9TELE</name>
<proteinExistence type="predicted"/>
<sequence length="634" mass="70083">MGTSKHIMHKELGQIHIDMERAAEVADDAHKQTGQQNKRGVKLCRRSGILILINAKFVSGLVAIVIAACVLNFQRAVVLLVISLVTIFFLVWDWMMECYGDRVWEELYPIRNLLSRHCFWMRWIIYVLLLVAVVCWLALDTAQQGTRQLVSFFGLLLLIFLMLLFSKHPFRWCWQTLLCGIGLQFIFGLLILRTTYGSGALQWLGNQVEAFLSFTDVGSKFVFGNTYTDHFFVFKVMPILVFLSSAISILFHIGFMPWLICKIGFLMQVTMATSPTESMAAAGNLFLGHTDSPLLIRPYISQLTHSEIHAVMTGGFASISGTILGAFIFFGVDATHLVTATLMSAPASLAIAKIFWPETETSSVTTSKDIKIEEGRSKNMLEAASHGASCAVGLVTNIVANLIAFMALLAFFDAALSWLGGMLNCPQLSFSLIFSYLFMPLTFMMGVSWEDSFIVSELIGIKTFLNEFVAYEMLSELIRKRKEGGPEYVDNVKQYISVHSETIATYALCGFSNFASLGMSIGALSTMAPDRRTDIASCGLRALIAGTVSCFMTACIAGMLYIPDLQCPYLLSTQLGNTSVTSSSQLITCCTQLYNSVTVYEPWNVTVGGGFSQSSLQHCCTLTLPTHFNCSLVL</sequence>
<keyword evidence="2" id="KW-1185">Reference proteome</keyword>
<dbReference type="EMBL" id="CM041535">
    <property type="protein sequence ID" value="KAI3372801.1"/>
    <property type="molecule type" value="Genomic_DNA"/>
</dbReference>
<organism evidence="1 2">
    <name type="scientific">Scortum barcoo</name>
    <name type="common">barcoo grunter</name>
    <dbReference type="NCBI Taxonomy" id="214431"/>
    <lineage>
        <taxon>Eukaryota</taxon>
        <taxon>Metazoa</taxon>
        <taxon>Chordata</taxon>
        <taxon>Craniata</taxon>
        <taxon>Vertebrata</taxon>
        <taxon>Euteleostomi</taxon>
        <taxon>Actinopterygii</taxon>
        <taxon>Neopterygii</taxon>
        <taxon>Teleostei</taxon>
        <taxon>Neoteleostei</taxon>
        <taxon>Acanthomorphata</taxon>
        <taxon>Eupercaria</taxon>
        <taxon>Centrarchiformes</taxon>
        <taxon>Terapontoidei</taxon>
        <taxon>Terapontidae</taxon>
        <taxon>Scortum</taxon>
    </lineage>
</organism>